<proteinExistence type="predicted"/>
<name>A0A9D2FI94_9FIRM</name>
<dbReference type="EMBL" id="DXBF01000008">
    <property type="protein sequence ID" value="HIZ61308.1"/>
    <property type="molecule type" value="Genomic_DNA"/>
</dbReference>
<evidence type="ECO:0000313" key="2">
    <source>
        <dbReference type="Proteomes" id="UP000824105"/>
    </source>
</evidence>
<reference evidence="1" key="2">
    <citation type="submission" date="2021-04" db="EMBL/GenBank/DDBJ databases">
        <authorList>
            <person name="Gilroy R."/>
        </authorList>
    </citation>
    <scope>NUCLEOTIDE SEQUENCE</scope>
    <source>
        <strain evidence="1">CHK188-11489</strain>
    </source>
</reference>
<gene>
    <name evidence="1" type="ORF">H9724_00845</name>
</gene>
<accession>A0A9D2FI94</accession>
<comment type="caution">
    <text evidence="1">The sequence shown here is derived from an EMBL/GenBank/DDBJ whole genome shotgun (WGS) entry which is preliminary data.</text>
</comment>
<dbReference type="AlphaFoldDB" id="A0A9D2FI94"/>
<evidence type="ECO:0000313" key="1">
    <source>
        <dbReference type="EMBL" id="HIZ61308.1"/>
    </source>
</evidence>
<reference evidence="1" key="1">
    <citation type="journal article" date="2021" name="PeerJ">
        <title>Extensive microbial diversity within the chicken gut microbiome revealed by metagenomics and culture.</title>
        <authorList>
            <person name="Gilroy R."/>
            <person name="Ravi A."/>
            <person name="Getino M."/>
            <person name="Pursley I."/>
            <person name="Horton D.L."/>
            <person name="Alikhan N.F."/>
            <person name="Baker D."/>
            <person name="Gharbi K."/>
            <person name="Hall N."/>
            <person name="Watson M."/>
            <person name="Adriaenssens E.M."/>
            <person name="Foster-Nyarko E."/>
            <person name="Jarju S."/>
            <person name="Secka A."/>
            <person name="Antonio M."/>
            <person name="Oren A."/>
            <person name="Chaudhuri R.R."/>
            <person name="La Ragione R."/>
            <person name="Hildebrand F."/>
            <person name="Pallen M.J."/>
        </authorList>
    </citation>
    <scope>NUCLEOTIDE SEQUENCE</scope>
    <source>
        <strain evidence="1">CHK188-11489</strain>
    </source>
</reference>
<protein>
    <submittedName>
        <fullName evidence="1">Uncharacterized protein</fullName>
    </submittedName>
</protein>
<dbReference type="Proteomes" id="UP000824105">
    <property type="component" value="Unassembled WGS sequence"/>
</dbReference>
<sequence length="50" mass="5368">MPEALPGRAVTATTGAPCALAARRACRTCSLAPEYETTSRQCPASIWWML</sequence>
<organism evidence="1 2">
    <name type="scientific">Candidatus Gemmiger avistercoris</name>
    <dbReference type="NCBI Taxonomy" id="2838606"/>
    <lineage>
        <taxon>Bacteria</taxon>
        <taxon>Bacillati</taxon>
        <taxon>Bacillota</taxon>
        <taxon>Clostridia</taxon>
        <taxon>Eubacteriales</taxon>
        <taxon>Gemmiger</taxon>
    </lineage>
</organism>